<name>A0AAE1B3L4_9GAST</name>
<keyword evidence="3" id="KW-1185">Reference proteome</keyword>
<accession>A0AAE1B3L4</accession>
<comment type="caution">
    <text evidence="2">The sequence shown here is derived from an EMBL/GenBank/DDBJ whole genome shotgun (WGS) entry which is preliminary data.</text>
</comment>
<proteinExistence type="predicted"/>
<gene>
    <name evidence="2" type="ORF">RRG08_057405</name>
</gene>
<reference evidence="2" key="1">
    <citation type="journal article" date="2023" name="G3 (Bethesda)">
        <title>A reference genome for the long-term kleptoplast-retaining sea slug Elysia crispata morphotype clarki.</title>
        <authorList>
            <person name="Eastman K.E."/>
            <person name="Pendleton A.L."/>
            <person name="Shaikh M.A."/>
            <person name="Suttiyut T."/>
            <person name="Ogas R."/>
            <person name="Tomko P."/>
            <person name="Gavelis G."/>
            <person name="Widhalm J.R."/>
            <person name="Wisecaver J.H."/>
        </authorList>
    </citation>
    <scope>NUCLEOTIDE SEQUENCE</scope>
    <source>
        <strain evidence="2">ECLA1</strain>
    </source>
</reference>
<evidence type="ECO:0000256" key="1">
    <source>
        <dbReference type="SAM" id="MobiDB-lite"/>
    </source>
</evidence>
<evidence type="ECO:0000313" key="3">
    <source>
        <dbReference type="Proteomes" id="UP001283361"/>
    </source>
</evidence>
<protein>
    <submittedName>
        <fullName evidence="2">Uncharacterized protein</fullName>
    </submittedName>
</protein>
<dbReference type="AlphaFoldDB" id="A0AAE1B3L4"/>
<sequence>MEIMSWCVDTASWWTARRQSVSTRGQDKQCKLYLVFVSSSQRLFLGKPVLEKLLESGDFLLHAEQMSHRDLCFIFSRDCAGQRVVFDVKIYFFGKKPTQGIRAANQVIDLSHRNVKIKNNTQVSSRDPSQQPIPKSAADTPKKMLKMTNQMIHRACQLEPVGRKPFWPDTVKKSGHFDGSSIIATSATLSA</sequence>
<feature type="region of interest" description="Disordered" evidence="1">
    <location>
        <begin position="120"/>
        <end position="139"/>
    </location>
</feature>
<organism evidence="2 3">
    <name type="scientific">Elysia crispata</name>
    <name type="common">lettuce slug</name>
    <dbReference type="NCBI Taxonomy" id="231223"/>
    <lineage>
        <taxon>Eukaryota</taxon>
        <taxon>Metazoa</taxon>
        <taxon>Spiralia</taxon>
        <taxon>Lophotrochozoa</taxon>
        <taxon>Mollusca</taxon>
        <taxon>Gastropoda</taxon>
        <taxon>Heterobranchia</taxon>
        <taxon>Euthyneura</taxon>
        <taxon>Panpulmonata</taxon>
        <taxon>Sacoglossa</taxon>
        <taxon>Placobranchoidea</taxon>
        <taxon>Plakobranchidae</taxon>
        <taxon>Elysia</taxon>
    </lineage>
</organism>
<evidence type="ECO:0000313" key="2">
    <source>
        <dbReference type="EMBL" id="KAK3797952.1"/>
    </source>
</evidence>
<feature type="compositionally biased region" description="Polar residues" evidence="1">
    <location>
        <begin position="120"/>
        <end position="133"/>
    </location>
</feature>
<dbReference type="EMBL" id="JAWDGP010000734">
    <property type="protein sequence ID" value="KAK3797952.1"/>
    <property type="molecule type" value="Genomic_DNA"/>
</dbReference>
<dbReference type="Proteomes" id="UP001283361">
    <property type="component" value="Unassembled WGS sequence"/>
</dbReference>